<dbReference type="PANTHER" id="PTHR30482">
    <property type="entry name" value="HIGH-AFFINITY BRANCHED-CHAIN AMINO ACID TRANSPORT SYSTEM PERMEASE"/>
    <property type="match status" value="1"/>
</dbReference>
<dbReference type="AlphaFoldDB" id="A0A2Z3GUI5"/>
<evidence type="ECO:0000256" key="3">
    <source>
        <dbReference type="ARBA" id="ARBA00022692"/>
    </source>
</evidence>
<feature type="transmembrane region" description="Helical" evidence="7">
    <location>
        <begin position="32"/>
        <end position="52"/>
    </location>
</feature>
<keyword evidence="4 7" id="KW-1133">Transmembrane helix</keyword>
<evidence type="ECO:0000256" key="4">
    <source>
        <dbReference type="ARBA" id="ARBA00022989"/>
    </source>
</evidence>
<feature type="compositionally biased region" description="Basic and acidic residues" evidence="6">
    <location>
        <begin position="348"/>
        <end position="373"/>
    </location>
</feature>
<evidence type="ECO:0000313" key="9">
    <source>
        <dbReference type="Proteomes" id="UP000245802"/>
    </source>
</evidence>
<dbReference type="Proteomes" id="UP000245802">
    <property type="component" value="Chromosome"/>
</dbReference>
<gene>
    <name evidence="8" type="ORF">C1280_00850</name>
</gene>
<proteinExistence type="predicted"/>
<reference evidence="8 9" key="1">
    <citation type="submission" date="2018-01" db="EMBL/GenBank/DDBJ databases">
        <title>G. obscuriglobus.</title>
        <authorList>
            <person name="Franke J."/>
            <person name="Blomberg W."/>
            <person name="Selmecki A."/>
        </authorList>
    </citation>
    <scope>NUCLEOTIDE SEQUENCE [LARGE SCALE GENOMIC DNA]</scope>
    <source>
        <strain evidence="8 9">DSM 5831</strain>
    </source>
</reference>
<evidence type="ECO:0000256" key="6">
    <source>
        <dbReference type="SAM" id="MobiDB-lite"/>
    </source>
</evidence>
<evidence type="ECO:0000256" key="1">
    <source>
        <dbReference type="ARBA" id="ARBA00004651"/>
    </source>
</evidence>
<name>A0A2Z3GUI5_9BACT</name>
<feature type="region of interest" description="Disordered" evidence="6">
    <location>
        <begin position="346"/>
        <end position="380"/>
    </location>
</feature>
<sequence>MSLVRGALGYWMVAGFVLLAAVPFLPYRDAPIYGTQAIPVLCFVILALGLNVVVGYTGLLHLGIAAFFGIGAYTAGVLTTTAFPFGSSFVVVAVASALAAAAVGVATTAPTLRLRGDYLALVTLGFGLITIYVIRNLAAITDGTQGLTPVAPDFFPGIDDPVLPKSRPGWSNSWRKYPYLYYLCLGLLAAVVVFLRNLERSRLGRAWVALREDELAASCMGLNPARLKLSAIALGAGLAGLAGALFAVSQNGTTEPKAYGFERSMIALCCVILGGLGNRPGVILGVVLLVGYDQILTPLLDNWLQAQKLNPNGKEYLKVSGWRLCIFGLALILMMRLRPEGLLPSARQKRELHPEKDEAAGEAAARAEVEGHEAGGAARA</sequence>
<evidence type="ECO:0000256" key="2">
    <source>
        <dbReference type="ARBA" id="ARBA00022475"/>
    </source>
</evidence>
<feature type="transmembrane region" description="Helical" evidence="7">
    <location>
        <begin position="85"/>
        <end position="106"/>
    </location>
</feature>
<keyword evidence="2" id="KW-1003">Cell membrane</keyword>
<comment type="subcellular location">
    <subcellularLocation>
        <location evidence="1">Cell membrane</location>
        <topology evidence="1">Multi-pass membrane protein</topology>
    </subcellularLocation>
</comment>
<feature type="transmembrane region" description="Helical" evidence="7">
    <location>
        <begin position="118"/>
        <end position="138"/>
    </location>
</feature>
<evidence type="ECO:0000256" key="5">
    <source>
        <dbReference type="ARBA" id="ARBA00023136"/>
    </source>
</evidence>
<evidence type="ECO:0000256" key="7">
    <source>
        <dbReference type="SAM" id="Phobius"/>
    </source>
</evidence>
<accession>A0A2Z3GUI5</accession>
<keyword evidence="9" id="KW-1185">Reference proteome</keyword>
<dbReference type="GO" id="GO:0005886">
    <property type="term" value="C:plasma membrane"/>
    <property type="evidence" value="ECO:0007669"/>
    <property type="project" value="UniProtKB-SubCell"/>
</dbReference>
<keyword evidence="3 7" id="KW-0812">Transmembrane</keyword>
<keyword evidence="5 7" id="KW-0472">Membrane</keyword>
<organism evidence="8 9">
    <name type="scientific">Gemmata obscuriglobus</name>
    <dbReference type="NCBI Taxonomy" id="114"/>
    <lineage>
        <taxon>Bacteria</taxon>
        <taxon>Pseudomonadati</taxon>
        <taxon>Planctomycetota</taxon>
        <taxon>Planctomycetia</taxon>
        <taxon>Gemmatales</taxon>
        <taxon>Gemmataceae</taxon>
        <taxon>Gemmata</taxon>
    </lineage>
</organism>
<evidence type="ECO:0000313" key="8">
    <source>
        <dbReference type="EMBL" id="AWM35712.1"/>
    </source>
</evidence>
<feature type="transmembrane region" description="Helical" evidence="7">
    <location>
        <begin position="179"/>
        <end position="198"/>
    </location>
</feature>
<dbReference type="InterPro" id="IPR001851">
    <property type="entry name" value="ABC_transp_permease"/>
</dbReference>
<dbReference type="KEGG" id="gog:C1280_00850"/>
<dbReference type="OrthoDB" id="9789927at2"/>
<feature type="transmembrane region" description="Helical" evidence="7">
    <location>
        <begin position="229"/>
        <end position="248"/>
    </location>
</feature>
<dbReference type="RefSeq" id="WP_010037171.1">
    <property type="nucleotide sequence ID" value="NZ_CP025958.1"/>
</dbReference>
<feature type="transmembrane region" description="Helical" evidence="7">
    <location>
        <begin position="59"/>
        <end position="79"/>
    </location>
</feature>
<dbReference type="PANTHER" id="PTHR30482:SF10">
    <property type="entry name" value="HIGH-AFFINITY BRANCHED-CHAIN AMINO ACID TRANSPORT PROTEIN BRAE"/>
    <property type="match status" value="1"/>
</dbReference>
<dbReference type="EMBL" id="CP025958">
    <property type="protein sequence ID" value="AWM35712.1"/>
    <property type="molecule type" value="Genomic_DNA"/>
</dbReference>
<feature type="transmembrane region" description="Helical" evidence="7">
    <location>
        <begin position="260"/>
        <end position="277"/>
    </location>
</feature>
<dbReference type="InterPro" id="IPR043428">
    <property type="entry name" value="LivM-like"/>
</dbReference>
<dbReference type="GO" id="GO:0015658">
    <property type="term" value="F:branched-chain amino acid transmembrane transporter activity"/>
    <property type="evidence" value="ECO:0007669"/>
    <property type="project" value="InterPro"/>
</dbReference>
<dbReference type="Pfam" id="PF02653">
    <property type="entry name" value="BPD_transp_2"/>
    <property type="match status" value="1"/>
</dbReference>
<protein>
    <submittedName>
        <fullName evidence="8">Branched-chain amino acid ABC transporter permease</fullName>
    </submittedName>
</protein>
<feature type="transmembrane region" description="Helical" evidence="7">
    <location>
        <begin position="7"/>
        <end position="26"/>
    </location>
</feature>
<dbReference type="CDD" id="cd06581">
    <property type="entry name" value="TM_PBP1_LivM_like"/>
    <property type="match status" value="1"/>
</dbReference>